<feature type="compositionally biased region" description="Polar residues" evidence="5">
    <location>
        <begin position="437"/>
        <end position="448"/>
    </location>
</feature>
<proteinExistence type="inferred from homology"/>
<evidence type="ECO:0000259" key="6">
    <source>
        <dbReference type="PROSITE" id="PS00125"/>
    </source>
</evidence>
<feature type="compositionally biased region" description="Low complexity" evidence="5">
    <location>
        <begin position="33"/>
        <end position="42"/>
    </location>
</feature>
<dbReference type="InterPro" id="IPR006186">
    <property type="entry name" value="Ser/Thr-sp_prot-phosphatase"/>
</dbReference>
<feature type="region of interest" description="Disordered" evidence="5">
    <location>
        <begin position="437"/>
        <end position="473"/>
    </location>
</feature>
<dbReference type="SMART" id="SM00156">
    <property type="entry name" value="PP2Ac"/>
    <property type="match status" value="1"/>
</dbReference>
<dbReference type="PRINTS" id="PR00114">
    <property type="entry name" value="STPHPHTASE"/>
</dbReference>
<feature type="region of interest" description="Disordered" evidence="5">
    <location>
        <begin position="210"/>
        <end position="240"/>
    </location>
</feature>
<keyword evidence="8" id="KW-1185">Reference proteome</keyword>
<dbReference type="GO" id="GO:0004722">
    <property type="term" value="F:protein serine/threonine phosphatase activity"/>
    <property type="evidence" value="ECO:0007669"/>
    <property type="project" value="UniProtKB-EC"/>
</dbReference>
<name>A0A0S4IR64_BODSA</name>
<keyword evidence="2 4" id="KW-0378">Hydrolase</keyword>
<keyword evidence="1" id="KW-0479">Metal-binding</keyword>
<dbReference type="InterPro" id="IPR047129">
    <property type="entry name" value="PPA2-like"/>
</dbReference>
<evidence type="ECO:0000256" key="2">
    <source>
        <dbReference type="ARBA" id="ARBA00022801"/>
    </source>
</evidence>
<accession>A0A0S4IR64</accession>
<dbReference type="Pfam" id="PF00149">
    <property type="entry name" value="Metallophos"/>
    <property type="match status" value="1"/>
</dbReference>
<dbReference type="OrthoDB" id="272731at2759"/>
<evidence type="ECO:0000256" key="4">
    <source>
        <dbReference type="RuleBase" id="RU004273"/>
    </source>
</evidence>
<feature type="compositionally biased region" description="Basic residues" evidence="5">
    <location>
        <begin position="10"/>
        <end position="20"/>
    </location>
</feature>
<dbReference type="PROSITE" id="PS00125">
    <property type="entry name" value="SER_THR_PHOSPHATASE"/>
    <property type="match status" value="1"/>
</dbReference>
<evidence type="ECO:0000313" key="8">
    <source>
        <dbReference type="Proteomes" id="UP000051952"/>
    </source>
</evidence>
<dbReference type="EC" id="3.1.3.16" evidence="4"/>
<evidence type="ECO:0000313" key="7">
    <source>
        <dbReference type="EMBL" id="CUF31032.1"/>
    </source>
</evidence>
<evidence type="ECO:0000256" key="3">
    <source>
        <dbReference type="ARBA" id="ARBA00023211"/>
    </source>
</evidence>
<feature type="region of interest" description="Disordered" evidence="5">
    <location>
        <begin position="1"/>
        <end position="126"/>
    </location>
</feature>
<reference evidence="8" key="1">
    <citation type="submission" date="2015-09" db="EMBL/GenBank/DDBJ databases">
        <authorList>
            <consortium name="Pathogen Informatics"/>
        </authorList>
    </citation>
    <scope>NUCLEOTIDE SEQUENCE [LARGE SCALE GENOMIC DNA]</scope>
    <source>
        <strain evidence="8">Lake Konstanz</strain>
    </source>
</reference>
<evidence type="ECO:0000256" key="5">
    <source>
        <dbReference type="SAM" id="MobiDB-lite"/>
    </source>
</evidence>
<dbReference type="VEuPathDB" id="TriTrypDB:BSAL_61220"/>
<dbReference type="SUPFAM" id="SSF56300">
    <property type="entry name" value="Metallo-dependent phosphatases"/>
    <property type="match status" value="1"/>
</dbReference>
<dbReference type="PANTHER" id="PTHR45619">
    <property type="entry name" value="SERINE/THREONINE-PROTEIN PHOSPHATASE PP2A-RELATED"/>
    <property type="match status" value="1"/>
</dbReference>
<dbReference type="Gene3D" id="3.60.21.10">
    <property type="match status" value="1"/>
</dbReference>
<gene>
    <name evidence="7" type="ORF">BSAL_61220</name>
</gene>
<dbReference type="Proteomes" id="UP000051952">
    <property type="component" value="Unassembled WGS sequence"/>
</dbReference>
<organism evidence="7 8">
    <name type="scientific">Bodo saltans</name>
    <name type="common">Flagellated protozoan</name>
    <dbReference type="NCBI Taxonomy" id="75058"/>
    <lineage>
        <taxon>Eukaryota</taxon>
        <taxon>Discoba</taxon>
        <taxon>Euglenozoa</taxon>
        <taxon>Kinetoplastea</taxon>
        <taxon>Metakinetoplastina</taxon>
        <taxon>Eubodonida</taxon>
        <taxon>Bodonidae</taxon>
        <taxon>Bodo</taxon>
    </lineage>
</organism>
<dbReference type="EMBL" id="CYKH01000295">
    <property type="protein sequence ID" value="CUF31032.1"/>
    <property type="molecule type" value="Genomic_DNA"/>
</dbReference>
<comment type="similarity">
    <text evidence="4">Belongs to the PPP phosphatase family.</text>
</comment>
<feature type="non-terminal residue" evidence="7">
    <location>
        <position position="585"/>
    </location>
</feature>
<evidence type="ECO:0000256" key="1">
    <source>
        <dbReference type="ARBA" id="ARBA00022723"/>
    </source>
</evidence>
<protein>
    <recommendedName>
        <fullName evidence="4">Serine/threonine-protein phosphatase</fullName>
        <ecNumber evidence="4">3.1.3.16</ecNumber>
    </recommendedName>
</protein>
<dbReference type="InterPro" id="IPR029052">
    <property type="entry name" value="Metallo-depent_PP-like"/>
</dbReference>
<dbReference type="GO" id="GO:0046872">
    <property type="term" value="F:metal ion binding"/>
    <property type="evidence" value="ECO:0007669"/>
    <property type="project" value="UniProtKB-KW"/>
</dbReference>
<feature type="compositionally biased region" description="Low complexity" evidence="5">
    <location>
        <begin position="115"/>
        <end position="126"/>
    </location>
</feature>
<sequence>MEEDGSKVQQSKRSRRRGAKTARPFSTGGHGNAAAAVSSAAVGSRPSTGGDASEGSTGSGNKAWKKKHRWHNEQSSSATARGGSVSSNNVTPAKAHHHQNAGASSETESHHKDPAVTTTTATRRTGTVTINSSVRCVDPSGFLSTKSLKDLLRNNAVTATEADTPCLGPAAAPNCVVNSLQAREDSAKVVSPMLAFSLDSIATPNTFAALKDPPVAEGGSHDESHRSVSGMPSSGSRQDLAGSGDDILPAMSVESPYHYLQRNYNAEAEMFEFYETPEARATFLDKCYMLCTRATEILKEESLMACVYAPVYVFGDIHGNFADLSYFLRSVLAFNDIHLSPCNILCLGDYVDRGPFSLECVMVLLALKIEAPHKVTLLRGNHEDRVVCGDRRTYGSDCFLAQCQTIFGPVEGMKLFRAVTAVFQHLPLAAEIVVSNAPNRQHKPQQQIQDEDVLDPIPQPRGSSTTQWKRATDQRHKSHVERILCTHGGIPRFSAPPREKDMLAFLRSPEFPRLLTLFPNNPLVRDDPEAQLDGLDQAVLQQAWYVMFDLMWSDPTHDDNGPNINEWGFGINMRGNNVVSFSSVA</sequence>
<dbReference type="AlphaFoldDB" id="A0A0S4IR64"/>
<feature type="compositionally biased region" description="Polar residues" evidence="5">
    <location>
        <begin position="73"/>
        <end position="91"/>
    </location>
</feature>
<feature type="domain" description="Serine/threonine specific protein phosphatases" evidence="6">
    <location>
        <begin position="378"/>
        <end position="383"/>
    </location>
</feature>
<comment type="catalytic activity">
    <reaction evidence="4">
        <text>O-phospho-L-threonyl-[protein] + H2O = L-threonyl-[protein] + phosphate</text>
        <dbReference type="Rhea" id="RHEA:47004"/>
        <dbReference type="Rhea" id="RHEA-COMP:11060"/>
        <dbReference type="Rhea" id="RHEA-COMP:11605"/>
        <dbReference type="ChEBI" id="CHEBI:15377"/>
        <dbReference type="ChEBI" id="CHEBI:30013"/>
        <dbReference type="ChEBI" id="CHEBI:43474"/>
        <dbReference type="ChEBI" id="CHEBI:61977"/>
        <dbReference type="EC" id="3.1.3.16"/>
    </reaction>
</comment>
<dbReference type="CDD" id="cd00144">
    <property type="entry name" value="MPP_PPP_family"/>
    <property type="match status" value="1"/>
</dbReference>
<dbReference type="InterPro" id="IPR004843">
    <property type="entry name" value="Calcineurin-like_PHP"/>
</dbReference>
<keyword evidence="3" id="KW-0464">Manganese</keyword>